<dbReference type="Proteomes" id="UP000094578">
    <property type="component" value="Unassembled WGS sequence"/>
</dbReference>
<accession>A0A1E3L8X2</accession>
<reference evidence="1 2" key="1">
    <citation type="submission" date="2016-08" db="EMBL/GenBank/DDBJ databases">
        <title>Genome sequencing of Paenibacillus sp. TI45-13ar, isolated from Korean traditional nuruk.</title>
        <authorList>
            <person name="Kim S.-J."/>
        </authorList>
    </citation>
    <scope>NUCLEOTIDE SEQUENCE [LARGE SCALE GENOMIC DNA]</scope>
    <source>
        <strain evidence="1 2">TI45-13ar</strain>
    </source>
</reference>
<dbReference type="RefSeq" id="WP_069325949.1">
    <property type="nucleotide sequence ID" value="NZ_MDER01000025.1"/>
</dbReference>
<evidence type="ECO:0000313" key="2">
    <source>
        <dbReference type="Proteomes" id="UP000094578"/>
    </source>
</evidence>
<comment type="caution">
    <text evidence="1">The sequence shown here is derived from an EMBL/GenBank/DDBJ whole genome shotgun (WGS) entry which is preliminary data.</text>
</comment>
<gene>
    <name evidence="1" type="ORF">PTI45_00474</name>
</gene>
<dbReference type="EMBL" id="MDER01000025">
    <property type="protein sequence ID" value="ODP30021.1"/>
    <property type="molecule type" value="Genomic_DNA"/>
</dbReference>
<organism evidence="1 2">
    <name type="scientific">Paenibacillus nuruki</name>
    <dbReference type="NCBI Taxonomy" id="1886670"/>
    <lineage>
        <taxon>Bacteria</taxon>
        <taxon>Bacillati</taxon>
        <taxon>Bacillota</taxon>
        <taxon>Bacilli</taxon>
        <taxon>Bacillales</taxon>
        <taxon>Paenibacillaceae</taxon>
        <taxon>Paenibacillus</taxon>
    </lineage>
</organism>
<proteinExistence type="predicted"/>
<keyword evidence="2" id="KW-1185">Reference proteome</keyword>
<name>A0A1E3L8X2_9BACL</name>
<protein>
    <submittedName>
        <fullName evidence="1">Uncharacterized protein</fullName>
    </submittedName>
</protein>
<dbReference type="STRING" id="1886670.PTI45_00474"/>
<sequence>MLSLTSTKWELLHGPYGNGGHIPSLITSLQQHYDQEQANELYYEELYHQNTIYSSTYVSVPYLVQMALEASDLQTQLDIYIVCGMFEAWNELPIGEDTHEPSKEWYDYFTDLGTEEVVDVYRSYQQSMQRLDSVLNKNRTQIHQVEESEKIHLLAATAALQGYRHWAKCFLMYSDGEEYIGACPNCDQDLYIWTDQNSELTEWRAYPTDPVMNIEANYQKIRPDAEYQNQEDLKWLYTYMTSLQMTYRVTQLAYLGGKVNCPHCSDDISIREALLKNIF</sequence>
<dbReference type="AlphaFoldDB" id="A0A1E3L8X2"/>
<evidence type="ECO:0000313" key="1">
    <source>
        <dbReference type="EMBL" id="ODP30021.1"/>
    </source>
</evidence>